<protein>
    <submittedName>
        <fullName evidence="19">Ferrichrome-iron receptor</fullName>
    </submittedName>
</protein>
<feature type="domain" description="TonB-dependent receptor plug" evidence="18">
    <location>
        <begin position="67"/>
        <end position="163"/>
    </location>
</feature>
<reference evidence="20" key="1">
    <citation type="submission" date="2010-08" db="EMBL/GenBank/DDBJ databases">
        <title>Genome sequence of Parvularcula bermudensis HTCC2503.</title>
        <authorList>
            <person name="Kang D.-M."/>
            <person name="Oh H.-M."/>
            <person name="Cho J.-C."/>
        </authorList>
    </citation>
    <scope>NUCLEOTIDE SEQUENCE [LARGE SCALE GENOMIC DNA]</scope>
    <source>
        <strain evidence="20">ATCC BAA-594 / HTCC2503 / KCTC 12087</strain>
    </source>
</reference>
<evidence type="ECO:0000256" key="4">
    <source>
        <dbReference type="ARBA" id="ARBA00022452"/>
    </source>
</evidence>
<evidence type="ECO:0000256" key="15">
    <source>
        <dbReference type="RuleBase" id="RU003357"/>
    </source>
</evidence>
<sequence>MTNALKHSAACSTLILLFTAPAWAQPQTSASARAEGEQQIHDKVIVTGEQIPYLRLSETATKTNLDLMDTPLSVTLLNKAFLEDLHSERLADAYPYTLGLSQSGTNANSFTLRGLSASLQNVQINGLPGLASRFGSPTSANIERVEVVKGPASVLYGLMEPGGLVNIVTKRPEEEASNTLTFTTRSYASETSGFGDDTGAGLTFDSTGSLTDDGKWLYRLIARVETQDTFRDGVSYDNVYLFPSLTYRVSPEAEATFGLEYVKEDGDADDGLAAVNNDIDQTAPINVRYQEDGDFDNDEGLVAFAHVNWDISAKTRLRLNLRSVFHEDERKLYENNRVNDAPDLEDATLRRRDRHQLNKREYHFVDLNISHAFDTGPAQHNLLAGLNGGFERADYERIRFGSAISPNISILDPAYGVGEPVAITAGTDRITDYLNYGAYIQDVAAITDWLTVMVGGRYDRQDVDFTEQTTDFTDDQMSDVFLPQGGIVIRPNDALSLYASYTESFNPNSVQRRDANGESFNPERGEQTEAGLKASLFDEQLNLTFAVFDIEKTNIVETNLNGDLQLLGGLESQGAEFELQALPLENWQVRFGYAYTDSVISQSPDEALIGRRNAFAPEHDAFFWTRYNLPRDVWNGTVGASVGVNYESDRVTNASPSTQVELPGYTRLDLGFYYEADQYRMALSMENIADETYYTGGTRDTRIFPGDPRLLILSLRAKL</sequence>
<evidence type="ECO:0000256" key="1">
    <source>
        <dbReference type="ARBA" id="ARBA00004571"/>
    </source>
</evidence>
<dbReference type="InterPro" id="IPR039426">
    <property type="entry name" value="TonB-dep_rcpt-like"/>
</dbReference>
<evidence type="ECO:0000256" key="11">
    <source>
        <dbReference type="ARBA" id="ARBA00023136"/>
    </source>
</evidence>
<dbReference type="InterPro" id="IPR010105">
    <property type="entry name" value="TonB_sidphr_rcpt"/>
</dbReference>
<dbReference type="KEGG" id="pbr:PB2503_07374"/>
<keyword evidence="11 14" id="KW-0472">Membrane</keyword>
<evidence type="ECO:0000256" key="14">
    <source>
        <dbReference type="PROSITE-ProRule" id="PRU01360"/>
    </source>
</evidence>
<dbReference type="STRING" id="314260.PB2503_07374"/>
<dbReference type="Proteomes" id="UP000001302">
    <property type="component" value="Chromosome"/>
</dbReference>
<evidence type="ECO:0000256" key="2">
    <source>
        <dbReference type="ARBA" id="ARBA00009810"/>
    </source>
</evidence>
<dbReference type="InterPro" id="IPR036942">
    <property type="entry name" value="Beta-barrel_TonB_sf"/>
</dbReference>
<evidence type="ECO:0000259" key="18">
    <source>
        <dbReference type="Pfam" id="PF07715"/>
    </source>
</evidence>
<keyword evidence="3 14" id="KW-0813">Transport</keyword>
<accession>E0TFD1</accession>
<dbReference type="InterPro" id="IPR012910">
    <property type="entry name" value="Plug_dom"/>
</dbReference>
<dbReference type="PANTHER" id="PTHR32552">
    <property type="entry name" value="FERRICHROME IRON RECEPTOR-RELATED"/>
    <property type="match status" value="1"/>
</dbReference>
<dbReference type="GO" id="GO:0015891">
    <property type="term" value="P:siderophore transport"/>
    <property type="evidence" value="ECO:0007669"/>
    <property type="project" value="InterPro"/>
</dbReference>
<comment type="subcellular location">
    <subcellularLocation>
        <location evidence="1 14">Cell outer membrane</location>
        <topology evidence="1 14">Multi-pass membrane protein</topology>
    </subcellularLocation>
</comment>
<keyword evidence="7 16" id="KW-0732">Signal</keyword>
<evidence type="ECO:0000256" key="6">
    <source>
        <dbReference type="ARBA" id="ARBA00022692"/>
    </source>
</evidence>
<evidence type="ECO:0000256" key="8">
    <source>
        <dbReference type="ARBA" id="ARBA00023004"/>
    </source>
</evidence>
<keyword evidence="20" id="KW-1185">Reference proteome</keyword>
<comment type="similarity">
    <text evidence="2 14 15">Belongs to the TonB-dependent receptor family.</text>
</comment>
<keyword evidence="8" id="KW-0408">Iron</keyword>
<evidence type="ECO:0000256" key="12">
    <source>
        <dbReference type="ARBA" id="ARBA00023170"/>
    </source>
</evidence>
<proteinExistence type="inferred from homology"/>
<gene>
    <name evidence="19" type="ordered locus">PB2503_07374</name>
</gene>
<dbReference type="EMBL" id="CP002156">
    <property type="protein sequence ID" value="ADM09532.1"/>
    <property type="molecule type" value="Genomic_DNA"/>
</dbReference>
<keyword evidence="6 14" id="KW-0812">Transmembrane</keyword>
<dbReference type="Gene3D" id="2.170.130.10">
    <property type="entry name" value="TonB-dependent receptor, plug domain"/>
    <property type="match status" value="1"/>
</dbReference>
<reference evidence="19 20" key="2">
    <citation type="journal article" date="2011" name="J. Bacteriol.">
        <title>Complete genome sequence of strain HTCC2503T of Parvularcula bermudensis, the type species of the order "Parvularculales" in the class Alphaproteobacteria.</title>
        <authorList>
            <person name="Oh H.M."/>
            <person name="Kang I."/>
            <person name="Vergin K.L."/>
            <person name="Kang D."/>
            <person name="Rhee K.H."/>
            <person name="Giovannoni S.J."/>
            <person name="Cho J.C."/>
        </authorList>
    </citation>
    <scope>NUCLEOTIDE SEQUENCE [LARGE SCALE GENOMIC DNA]</scope>
    <source>
        <strain evidence="20">ATCC BAA-594 / HTCC2503 / KCTC 12087</strain>
    </source>
</reference>
<organism evidence="19 20">
    <name type="scientific">Parvularcula bermudensis (strain ATCC BAA-594 / HTCC2503 / KCTC 12087)</name>
    <dbReference type="NCBI Taxonomy" id="314260"/>
    <lineage>
        <taxon>Bacteria</taxon>
        <taxon>Pseudomonadati</taxon>
        <taxon>Pseudomonadota</taxon>
        <taxon>Alphaproteobacteria</taxon>
        <taxon>Parvularculales</taxon>
        <taxon>Parvularculaceae</taxon>
        <taxon>Parvularcula</taxon>
    </lineage>
</organism>
<evidence type="ECO:0000256" key="5">
    <source>
        <dbReference type="ARBA" id="ARBA00022496"/>
    </source>
</evidence>
<evidence type="ECO:0000313" key="19">
    <source>
        <dbReference type="EMBL" id="ADM09532.1"/>
    </source>
</evidence>
<dbReference type="PROSITE" id="PS52016">
    <property type="entry name" value="TONB_DEPENDENT_REC_3"/>
    <property type="match status" value="1"/>
</dbReference>
<dbReference type="eggNOG" id="COG4773">
    <property type="taxonomic scope" value="Bacteria"/>
</dbReference>
<dbReference type="AlphaFoldDB" id="E0TFD1"/>
<dbReference type="Pfam" id="PF07715">
    <property type="entry name" value="Plug"/>
    <property type="match status" value="1"/>
</dbReference>
<evidence type="ECO:0000256" key="7">
    <source>
        <dbReference type="ARBA" id="ARBA00022729"/>
    </source>
</evidence>
<dbReference type="HOGENOM" id="CLU_008287_9_4_5"/>
<dbReference type="NCBIfam" id="TIGR01783">
    <property type="entry name" value="TonB-siderophor"/>
    <property type="match status" value="1"/>
</dbReference>
<dbReference type="InterPro" id="IPR000531">
    <property type="entry name" value="Beta-barrel_TonB"/>
</dbReference>
<dbReference type="InterPro" id="IPR037066">
    <property type="entry name" value="Plug_dom_sf"/>
</dbReference>
<dbReference type="Gene3D" id="2.40.170.20">
    <property type="entry name" value="TonB-dependent receptor, beta-barrel domain"/>
    <property type="match status" value="1"/>
</dbReference>
<keyword evidence="5" id="KW-0410">Iron transport</keyword>
<evidence type="ECO:0000256" key="13">
    <source>
        <dbReference type="ARBA" id="ARBA00023237"/>
    </source>
</evidence>
<feature type="signal peptide" evidence="16">
    <location>
        <begin position="1"/>
        <end position="24"/>
    </location>
</feature>
<dbReference type="PANTHER" id="PTHR32552:SF68">
    <property type="entry name" value="FERRICHROME OUTER MEMBRANE TRANSPORTER_PHAGE RECEPTOR"/>
    <property type="match status" value="1"/>
</dbReference>
<dbReference type="Pfam" id="PF00593">
    <property type="entry name" value="TonB_dep_Rec_b-barrel"/>
    <property type="match status" value="1"/>
</dbReference>
<dbReference type="GO" id="GO:0009279">
    <property type="term" value="C:cell outer membrane"/>
    <property type="evidence" value="ECO:0007669"/>
    <property type="project" value="UniProtKB-SubCell"/>
</dbReference>
<dbReference type="GO" id="GO:0038023">
    <property type="term" value="F:signaling receptor activity"/>
    <property type="evidence" value="ECO:0007669"/>
    <property type="project" value="InterPro"/>
</dbReference>
<keyword evidence="9" id="KW-0406">Ion transport</keyword>
<dbReference type="OrthoDB" id="9760333at2"/>
<keyword evidence="4 14" id="KW-1134">Transmembrane beta strand</keyword>
<keyword evidence="10 15" id="KW-0798">TonB box</keyword>
<keyword evidence="12 19" id="KW-0675">Receptor</keyword>
<evidence type="ECO:0000313" key="20">
    <source>
        <dbReference type="Proteomes" id="UP000001302"/>
    </source>
</evidence>
<feature type="chain" id="PRO_5003140642" evidence="16">
    <location>
        <begin position="25"/>
        <end position="719"/>
    </location>
</feature>
<name>E0TFD1_PARBH</name>
<evidence type="ECO:0000256" key="16">
    <source>
        <dbReference type="SAM" id="SignalP"/>
    </source>
</evidence>
<evidence type="ECO:0000259" key="17">
    <source>
        <dbReference type="Pfam" id="PF00593"/>
    </source>
</evidence>
<dbReference type="SUPFAM" id="SSF56935">
    <property type="entry name" value="Porins"/>
    <property type="match status" value="1"/>
</dbReference>
<evidence type="ECO:0000256" key="3">
    <source>
        <dbReference type="ARBA" id="ARBA00022448"/>
    </source>
</evidence>
<dbReference type="GO" id="GO:0015344">
    <property type="term" value="F:siderophore uptake transmembrane transporter activity"/>
    <property type="evidence" value="ECO:0007669"/>
    <property type="project" value="TreeGrafter"/>
</dbReference>
<dbReference type="RefSeq" id="WP_013300506.1">
    <property type="nucleotide sequence ID" value="NC_014414.1"/>
</dbReference>
<keyword evidence="13 14" id="KW-0998">Cell outer membrane</keyword>
<evidence type="ECO:0000256" key="9">
    <source>
        <dbReference type="ARBA" id="ARBA00023065"/>
    </source>
</evidence>
<dbReference type="CDD" id="cd01347">
    <property type="entry name" value="ligand_gated_channel"/>
    <property type="match status" value="1"/>
</dbReference>
<evidence type="ECO:0000256" key="10">
    <source>
        <dbReference type="ARBA" id="ARBA00023077"/>
    </source>
</evidence>
<feature type="domain" description="TonB-dependent receptor-like beta-barrel" evidence="17">
    <location>
        <begin position="250"/>
        <end position="688"/>
    </location>
</feature>